<evidence type="ECO:0000256" key="1">
    <source>
        <dbReference type="SAM" id="MobiDB-lite"/>
    </source>
</evidence>
<proteinExistence type="predicted"/>
<evidence type="ECO:0000313" key="2">
    <source>
        <dbReference type="EMBL" id="CKT07811.1"/>
    </source>
</evidence>
<name>A0A655ALB1_MYCTX</name>
<protein>
    <submittedName>
        <fullName evidence="2">Uncharacterized protein</fullName>
    </submittedName>
</protein>
<accession>A0A655ALB1</accession>
<gene>
    <name evidence="2" type="ORF">ERS027661_03906</name>
</gene>
<dbReference type="Proteomes" id="UP000049023">
    <property type="component" value="Unassembled WGS sequence"/>
</dbReference>
<reference evidence="2 3" key="1">
    <citation type="submission" date="2015-03" db="EMBL/GenBank/DDBJ databases">
        <authorList>
            <consortium name="Pathogen Informatics"/>
        </authorList>
    </citation>
    <scope>NUCLEOTIDE SEQUENCE [LARGE SCALE GENOMIC DNA]</scope>
    <source>
        <strain evidence="2 3">Bir 187</strain>
    </source>
</reference>
<sequence length="366" mass="35945">MECGAAAGAAGVVAHWGWCAVAGADSTGGPPSNVVAGGACAGTCSPGCGRPCGTCVPGVVAADTRGWPADADDGATGSAGLSTGGGLDSVGLCGSGPLAGTGAGFAAGAGAGWPDSGGSIRGGCGPGRGGVAGGSRCGVVGSSRSLRPRTPARMSRPLLPSFDSGPPGKASVAASNTVLPSASLGLVVHSSQWMRLLPNCFHDSTTPGAFSPPRPASGAIPVSISSQERYHPNGSIEARSGPRSQESLAIPKASSPKPLSCCPVPSMTTPTGLLCKNRSHCLPAWSAIAVITASACDTTAVISAANASTSPLNWSTTTAMSWAMRWISSSSWSVRNSHTSLIPVSGSQMRANKSRTAACTASMRAA</sequence>
<dbReference type="EMBL" id="CNFU01001138">
    <property type="protein sequence ID" value="CKT07811.1"/>
    <property type="molecule type" value="Genomic_DNA"/>
</dbReference>
<feature type="region of interest" description="Disordered" evidence="1">
    <location>
        <begin position="135"/>
        <end position="173"/>
    </location>
</feature>
<feature type="region of interest" description="Disordered" evidence="1">
    <location>
        <begin position="232"/>
        <end position="257"/>
    </location>
</feature>
<evidence type="ECO:0000313" key="3">
    <source>
        <dbReference type="Proteomes" id="UP000049023"/>
    </source>
</evidence>
<dbReference type="AlphaFoldDB" id="A0A655ALB1"/>
<organism evidence="2 3">
    <name type="scientific">Mycobacterium tuberculosis</name>
    <dbReference type="NCBI Taxonomy" id="1773"/>
    <lineage>
        <taxon>Bacteria</taxon>
        <taxon>Bacillati</taxon>
        <taxon>Actinomycetota</taxon>
        <taxon>Actinomycetes</taxon>
        <taxon>Mycobacteriales</taxon>
        <taxon>Mycobacteriaceae</taxon>
        <taxon>Mycobacterium</taxon>
        <taxon>Mycobacterium tuberculosis complex</taxon>
    </lineage>
</organism>